<dbReference type="PANTHER" id="PTHR12526">
    <property type="entry name" value="GLYCOSYLTRANSFERASE"/>
    <property type="match status" value="1"/>
</dbReference>
<reference evidence="2 3" key="1">
    <citation type="submission" date="2018-10" db="EMBL/GenBank/DDBJ databases">
        <title>Natronolimnobius sp. XQ-INN 246 isolated from Inner Mongolia Autonomous Region of China.</title>
        <authorList>
            <person name="Xue Q."/>
        </authorList>
    </citation>
    <scope>NUCLEOTIDE SEQUENCE [LARGE SCALE GENOMIC DNA]</scope>
    <source>
        <strain evidence="2 3">XQ-INN 246</strain>
    </source>
</reference>
<dbReference type="CDD" id="cd03801">
    <property type="entry name" value="GT4_PimA-like"/>
    <property type="match status" value="1"/>
</dbReference>
<accession>A0A4S3TK04</accession>
<comment type="caution">
    <text evidence="2">The sequence shown here is derived from an EMBL/GenBank/DDBJ whole genome shotgun (WGS) entry which is preliminary data.</text>
</comment>
<evidence type="ECO:0000313" key="2">
    <source>
        <dbReference type="EMBL" id="THE64439.1"/>
    </source>
</evidence>
<dbReference type="EMBL" id="RBZW01000032">
    <property type="protein sequence ID" value="THE64439.1"/>
    <property type="molecule type" value="Genomic_DNA"/>
</dbReference>
<keyword evidence="2" id="KW-0808">Transferase</keyword>
<protein>
    <submittedName>
        <fullName evidence="2">Glycosyltransferase</fullName>
    </submittedName>
</protein>
<dbReference type="Proteomes" id="UP000318864">
    <property type="component" value="Unassembled WGS sequence"/>
</dbReference>
<sequence>MYALSVEIAIRQMSLHVCFISSGVYGYFNPDRATPGGGRERQQYLLTKELAKRGFDVSIITDDYGQPEPERFGDITFWKGSTSEIGVKQFPRRVGTLVRKLHQVDADVFYIRGSPTLTIATALYCNAMGRSFVHCVSGDILVDPEMISERFSSVGQAFHRVYIRAAASADRVVSLTNHQRRLLATEYGITAQVVPVCYDYPNESELVPHRDRSYVLWVGRISQIKRPLQFVDVADAMPEREFVMVGGESETEPELYAEVRSRSEEIDNFRVEGYVLPSEIDEYYRNASAVIHTTETQGIGNITLEAWRYATPVVSLYSTLDGFLPETEIGLYAGGSLAQLSDQIRSVTSDPTLAETLGTNGRQHLIENYSLEHITDVYEDLFTAIA</sequence>
<dbReference type="Pfam" id="PF13692">
    <property type="entry name" value="Glyco_trans_1_4"/>
    <property type="match status" value="1"/>
</dbReference>
<proteinExistence type="predicted"/>
<dbReference type="AlphaFoldDB" id="A0A4S3TK04"/>
<dbReference type="Gene3D" id="3.40.50.2000">
    <property type="entry name" value="Glycogen Phosphorylase B"/>
    <property type="match status" value="2"/>
</dbReference>
<feature type="domain" description="Glycosyltransferase subfamily 4-like N-terminal" evidence="1">
    <location>
        <begin position="37"/>
        <end position="195"/>
    </location>
</feature>
<dbReference type="Pfam" id="PF13439">
    <property type="entry name" value="Glyco_transf_4"/>
    <property type="match status" value="1"/>
</dbReference>
<name>A0A4S3TK04_9EURY</name>
<dbReference type="InterPro" id="IPR028098">
    <property type="entry name" value="Glyco_trans_4-like_N"/>
</dbReference>
<evidence type="ECO:0000313" key="3">
    <source>
        <dbReference type="Proteomes" id="UP000318864"/>
    </source>
</evidence>
<dbReference type="SUPFAM" id="SSF53756">
    <property type="entry name" value="UDP-Glycosyltransferase/glycogen phosphorylase"/>
    <property type="match status" value="1"/>
</dbReference>
<evidence type="ECO:0000259" key="1">
    <source>
        <dbReference type="Pfam" id="PF13439"/>
    </source>
</evidence>
<organism evidence="2 3">
    <name type="scientific">Salinadaptatus halalkaliphilus</name>
    <dbReference type="NCBI Taxonomy" id="2419781"/>
    <lineage>
        <taxon>Archaea</taxon>
        <taxon>Methanobacteriati</taxon>
        <taxon>Methanobacteriota</taxon>
        <taxon>Stenosarchaea group</taxon>
        <taxon>Halobacteria</taxon>
        <taxon>Halobacteriales</taxon>
        <taxon>Natrialbaceae</taxon>
        <taxon>Salinadaptatus</taxon>
    </lineage>
</organism>
<gene>
    <name evidence="2" type="ORF">D8Y22_12400</name>
</gene>
<keyword evidence="3" id="KW-1185">Reference proteome</keyword>
<dbReference type="GO" id="GO:0016740">
    <property type="term" value="F:transferase activity"/>
    <property type="evidence" value="ECO:0007669"/>
    <property type="project" value="UniProtKB-KW"/>
</dbReference>